<protein>
    <submittedName>
        <fullName evidence="4">Fic family protein</fullName>
    </submittedName>
</protein>
<dbReference type="InterPro" id="IPR036390">
    <property type="entry name" value="WH_DNA-bd_sf"/>
</dbReference>
<dbReference type="InterPro" id="IPR003812">
    <property type="entry name" value="Fido"/>
</dbReference>
<keyword evidence="2" id="KW-0067">ATP-binding</keyword>
<dbReference type="EMBL" id="CP072011">
    <property type="protein sequence ID" value="QTH17130.1"/>
    <property type="molecule type" value="Genomic_DNA"/>
</dbReference>
<dbReference type="InterPro" id="IPR025230">
    <property type="entry name" value="DUF4172"/>
</dbReference>
<feature type="binding site" evidence="2">
    <location>
        <begin position="215"/>
        <end position="222"/>
    </location>
    <ligand>
        <name>ATP</name>
        <dbReference type="ChEBI" id="CHEBI:30616"/>
    </ligand>
</feature>
<dbReference type="GO" id="GO:0005524">
    <property type="term" value="F:ATP binding"/>
    <property type="evidence" value="ECO:0007669"/>
    <property type="project" value="UniProtKB-KW"/>
</dbReference>
<evidence type="ECO:0000256" key="1">
    <source>
        <dbReference type="PIRSR" id="PIRSR640198-1"/>
    </source>
</evidence>
<organism evidence="4 5">
    <name type="scientific">Pseudomonas corrugata</name>
    <dbReference type="NCBI Taxonomy" id="47879"/>
    <lineage>
        <taxon>Bacteria</taxon>
        <taxon>Pseudomonadati</taxon>
        <taxon>Pseudomonadota</taxon>
        <taxon>Gammaproteobacteria</taxon>
        <taxon>Pseudomonadales</taxon>
        <taxon>Pseudomonadaceae</taxon>
        <taxon>Pseudomonas</taxon>
    </lineage>
</organism>
<dbReference type="RefSeq" id="WP_208555793.1">
    <property type="nucleotide sequence ID" value="NZ_CP072011.1"/>
</dbReference>
<gene>
    <name evidence="4" type="ORF">C4C32_24590</name>
</gene>
<evidence type="ECO:0000313" key="5">
    <source>
        <dbReference type="Proteomes" id="UP000663914"/>
    </source>
</evidence>
<reference evidence="4" key="2">
    <citation type="submission" date="2021-03" db="EMBL/GenBank/DDBJ databases">
        <authorList>
            <person name="Valentovich L.N."/>
            <person name="Akhremchuk A.E."/>
            <person name="Miamin V.E."/>
        </authorList>
    </citation>
    <scope>NUCLEOTIDE SEQUENCE</scope>
    <source>
        <strain evidence="4">3prime</strain>
    </source>
</reference>
<feature type="domain" description="Fido" evidence="3">
    <location>
        <begin position="116"/>
        <end position="276"/>
    </location>
</feature>
<feature type="binding site" evidence="2">
    <location>
        <begin position="253"/>
        <end position="254"/>
    </location>
    <ligand>
        <name>ATP</name>
        <dbReference type="ChEBI" id="CHEBI:30616"/>
    </ligand>
</feature>
<name>A0A8B6UZ03_9PSED</name>
<dbReference type="Gene3D" id="1.10.10.10">
    <property type="entry name" value="Winged helix-like DNA-binding domain superfamily/Winged helix DNA-binding domain"/>
    <property type="match status" value="1"/>
</dbReference>
<dbReference type="InterPro" id="IPR036388">
    <property type="entry name" value="WH-like_DNA-bd_sf"/>
</dbReference>
<accession>A0A8B6UZ03</accession>
<dbReference type="AlphaFoldDB" id="A0A8B6UZ03"/>
<dbReference type="Proteomes" id="UP000663914">
    <property type="component" value="Chromosome"/>
</dbReference>
<evidence type="ECO:0000256" key="2">
    <source>
        <dbReference type="PIRSR" id="PIRSR640198-2"/>
    </source>
</evidence>
<dbReference type="PANTHER" id="PTHR13504:SF33">
    <property type="entry name" value="FIC FAMILY PROTEIN"/>
    <property type="match status" value="1"/>
</dbReference>
<sequence>MEPYWIWQQPDWPNFHWQSEALTPLLRECVQTQGQLLGMTGAVTKALNAQNELDALLQNIVTSSAIEGEQLNVGSVRSSLARRLGLERAGDNPVSPRSEGLANLLLDATRHFSQPLTVERLLEWHEWLFPEQVEELFHQHIRVGSLRGDEPMQVVSGRLDRPTVHFEAPPRQGLERQLQTFLDWFEASRHQPGLDPLLRAGIAHFWFVTLHPFDDGNGRLTRTLTDLALAQGEAQAIRFYAMSVSILEDRAGYYRALESTQKATLNITDWLSWFLQTLSRSLHKAMVQIESVLGKARFWQVHRASGLTPEQIKVLNRLFDSSGEGCEHKIRAAQYQTQANVSKATATRHLADLVKKGCLERLPGGGRSTRYRLNTCPK</sequence>
<dbReference type="PROSITE" id="PS51459">
    <property type="entry name" value="FIDO"/>
    <property type="match status" value="1"/>
</dbReference>
<dbReference type="SUPFAM" id="SSF46785">
    <property type="entry name" value="Winged helix' DNA-binding domain"/>
    <property type="match status" value="1"/>
</dbReference>
<feature type="active site" evidence="1">
    <location>
        <position position="211"/>
    </location>
</feature>
<evidence type="ECO:0000259" key="3">
    <source>
        <dbReference type="PROSITE" id="PS51459"/>
    </source>
</evidence>
<evidence type="ECO:0000313" key="4">
    <source>
        <dbReference type="EMBL" id="QTH17130.1"/>
    </source>
</evidence>
<dbReference type="Gene3D" id="1.10.3290.10">
    <property type="entry name" value="Fido-like domain"/>
    <property type="match status" value="1"/>
</dbReference>
<proteinExistence type="predicted"/>
<dbReference type="PANTHER" id="PTHR13504">
    <property type="entry name" value="FIDO DOMAIN-CONTAINING PROTEIN DDB_G0283145"/>
    <property type="match status" value="1"/>
</dbReference>
<reference evidence="4" key="1">
    <citation type="book" date="2019" name="MICROBIAL BIOTECHNOLOGY" publisher="Unknown Publisher">
        <title>Optimization of recombineering for directed mutagenesis of bacteria Pseudomonas corrugata 3'.</title>
        <authorList>
            <person name="Buinitskaja S.V."/>
            <person name="Pilipenok N."/>
            <person name="Valentovich L.N."/>
        </authorList>
    </citation>
    <scope>NUCLEOTIDE SEQUENCE</scope>
    <source>
        <strain evidence="4">3prime</strain>
    </source>
</reference>
<keyword evidence="2" id="KW-0547">Nucleotide-binding</keyword>
<dbReference type="Pfam" id="PF02661">
    <property type="entry name" value="Fic"/>
    <property type="match status" value="1"/>
</dbReference>
<dbReference type="InterPro" id="IPR040198">
    <property type="entry name" value="Fido_containing"/>
</dbReference>
<dbReference type="Pfam" id="PF13776">
    <property type="entry name" value="DUF4172"/>
    <property type="match status" value="1"/>
</dbReference>
<dbReference type="InterPro" id="IPR036597">
    <property type="entry name" value="Fido-like_dom_sf"/>
</dbReference>
<dbReference type="SUPFAM" id="SSF140931">
    <property type="entry name" value="Fic-like"/>
    <property type="match status" value="1"/>
</dbReference>